<comment type="function">
    <text evidence="7">Dual specificity enzyme that catalyzes the synthesis of pseudouridine from uracil-746 in 23S ribosomal RNA and from uracil-32 in the anticodon stem and loop of transfer RNAs.</text>
</comment>
<dbReference type="EC" id="5.4.99.28" evidence="8"/>
<dbReference type="EC" id="5.4.99.29" evidence="9"/>
<evidence type="ECO:0000256" key="8">
    <source>
        <dbReference type="ARBA" id="ARBA00038944"/>
    </source>
</evidence>
<sequence length="226" mass="25349">MGSDMSDALSEFPVYHPPLDPYVSIVHRDEDFLVLDKPSGLLSVPGRHPALRDSLATRVQEQFPQAQMINRLDKDTSGLVLMSLNRKAHAKIAAQFEARTTEKSYVAVVWGKVSDGEGLIDLPLAIDPDNKPRHRVDHGHGKPAQTRWHVLEYGENTTRLRLFPLTGRTHQLRVHMKAIGHVILGDEFYAEGPALHAADRLLLHAEELSFRYPDGRAAKFIVPCPF</sequence>
<evidence type="ECO:0000256" key="9">
    <source>
        <dbReference type="ARBA" id="ARBA00038945"/>
    </source>
</evidence>
<evidence type="ECO:0000256" key="5">
    <source>
        <dbReference type="ARBA" id="ARBA00036184"/>
    </source>
</evidence>
<evidence type="ECO:0000256" key="11">
    <source>
        <dbReference type="ARBA" id="ARBA00041266"/>
    </source>
</evidence>
<proteinExistence type="inferred from homology"/>
<dbReference type="PANTHER" id="PTHR21600">
    <property type="entry name" value="MITOCHONDRIAL RNA PSEUDOURIDINE SYNTHASE"/>
    <property type="match status" value="1"/>
</dbReference>
<dbReference type="SUPFAM" id="SSF55120">
    <property type="entry name" value="Pseudouridine synthase"/>
    <property type="match status" value="1"/>
</dbReference>
<reference evidence="17" key="2">
    <citation type="submission" date="2020-09" db="EMBL/GenBank/DDBJ databases">
        <authorList>
            <person name="Sun Q."/>
            <person name="Zhou Y."/>
        </authorList>
    </citation>
    <scope>NUCLEOTIDE SEQUENCE</scope>
    <source>
        <strain evidence="17">CGMCC 1.15320</strain>
    </source>
</reference>
<dbReference type="Proteomes" id="UP000636264">
    <property type="component" value="Unassembled WGS sequence"/>
</dbReference>
<dbReference type="EMBL" id="BMIF01000009">
    <property type="protein sequence ID" value="GGA73084.1"/>
    <property type="molecule type" value="Genomic_DNA"/>
</dbReference>
<dbReference type="InterPro" id="IPR006145">
    <property type="entry name" value="PsdUridine_synth_RsuA/RluA"/>
</dbReference>
<dbReference type="PANTHER" id="PTHR21600:SF91">
    <property type="entry name" value="DUAL-SPECIFICITY RNA PSEUDOURIDINE SYNTHASE RLUA"/>
    <property type="match status" value="1"/>
</dbReference>
<dbReference type="PROSITE" id="PS01129">
    <property type="entry name" value="PSI_RLU"/>
    <property type="match status" value="1"/>
</dbReference>
<evidence type="ECO:0000313" key="18">
    <source>
        <dbReference type="Proteomes" id="UP000636264"/>
    </source>
</evidence>
<dbReference type="GO" id="GO:0008033">
    <property type="term" value="P:tRNA processing"/>
    <property type="evidence" value="ECO:0007669"/>
    <property type="project" value="UniProtKB-KW"/>
</dbReference>
<dbReference type="AlphaFoldDB" id="A0A916W748"/>
<dbReference type="Gene3D" id="3.30.2350.10">
    <property type="entry name" value="Pseudouridine synthase"/>
    <property type="match status" value="1"/>
</dbReference>
<evidence type="ECO:0000256" key="4">
    <source>
        <dbReference type="ARBA" id="ARBA00023235"/>
    </source>
</evidence>
<evidence type="ECO:0000313" key="17">
    <source>
        <dbReference type="EMBL" id="GGA73084.1"/>
    </source>
</evidence>
<feature type="domain" description="Pseudouridine synthase RsuA/RluA-like" evidence="16">
    <location>
        <begin position="31"/>
        <end position="177"/>
    </location>
</feature>
<keyword evidence="4" id="KW-0413">Isomerase</keyword>
<evidence type="ECO:0000256" key="7">
    <source>
        <dbReference type="ARBA" id="ARBA00037305"/>
    </source>
</evidence>
<dbReference type="InterPro" id="IPR020103">
    <property type="entry name" value="PsdUridine_synth_cat_dom_sf"/>
</dbReference>
<dbReference type="GO" id="GO:0160151">
    <property type="term" value="F:tRNA pseudouridine(32) synthase activity"/>
    <property type="evidence" value="ECO:0007669"/>
    <property type="project" value="UniProtKB-EC"/>
</dbReference>
<name>A0A916W748_9HYPH</name>
<reference evidence="17" key="1">
    <citation type="journal article" date="2014" name="Int. J. Syst. Evol. Microbiol.">
        <title>Complete genome sequence of Corynebacterium casei LMG S-19264T (=DSM 44701T), isolated from a smear-ripened cheese.</title>
        <authorList>
            <consortium name="US DOE Joint Genome Institute (JGI-PGF)"/>
            <person name="Walter F."/>
            <person name="Albersmeier A."/>
            <person name="Kalinowski J."/>
            <person name="Ruckert C."/>
        </authorList>
    </citation>
    <scope>NUCLEOTIDE SEQUENCE</scope>
    <source>
        <strain evidence="17">CGMCC 1.15320</strain>
    </source>
</reference>
<keyword evidence="3" id="KW-0819">tRNA processing</keyword>
<comment type="catalytic activity">
    <reaction evidence="6">
        <text>uridine(746) in 23S rRNA = pseudouridine(746) in 23S rRNA</text>
        <dbReference type="Rhea" id="RHEA:42548"/>
        <dbReference type="Rhea" id="RHEA-COMP:10109"/>
        <dbReference type="Rhea" id="RHEA-COMP:10110"/>
        <dbReference type="ChEBI" id="CHEBI:65314"/>
        <dbReference type="ChEBI" id="CHEBI:65315"/>
        <dbReference type="EC" id="5.4.99.29"/>
    </reaction>
</comment>
<dbReference type="Pfam" id="PF00849">
    <property type="entry name" value="PseudoU_synth_2"/>
    <property type="match status" value="1"/>
</dbReference>
<comment type="catalytic activity">
    <reaction evidence="5">
        <text>uridine(32) in tRNA = pseudouridine(32) in tRNA</text>
        <dbReference type="Rhea" id="RHEA:42544"/>
        <dbReference type="Rhea" id="RHEA-COMP:10107"/>
        <dbReference type="Rhea" id="RHEA-COMP:10108"/>
        <dbReference type="ChEBI" id="CHEBI:65314"/>
        <dbReference type="ChEBI" id="CHEBI:65315"/>
        <dbReference type="EC" id="5.4.99.28"/>
    </reaction>
</comment>
<organism evidence="17 18">
    <name type="scientific">Nitratireductor aestuarii</name>
    <dbReference type="NCBI Taxonomy" id="1735103"/>
    <lineage>
        <taxon>Bacteria</taxon>
        <taxon>Pseudomonadati</taxon>
        <taxon>Pseudomonadota</taxon>
        <taxon>Alphaproteobacteria</taxon>
        <taxon>Hyphomicrobiales</taxon>
        <taxon>Phyllobacteriaceae</taxon>
        <taxon>Nitratireductor</taxon>
    </lineage>
</organism>
<evidence type="ECO:0000256" key="6">
    <source>
        <dbReference type="ARBA" id="ARBA00036916"/>
    </source>
</evidence>
<comment type="similarity">
    <text evidence="1">Belongs to the pseudouridine synthase RluA family.</text>
</comment>
<dbReference type="GO" id="GO:0160142">
    <property type="term" value="F:23S rRNA pseudouridine(746) synthase activity"/>
    <property type="evidence" value="ECO:0007669"/>
    <property type="project" value="UniProtKB-EC"/>
</dbReference>
<keyword evidence="2" id="KW-0698">rRNA processing</keyword>
<dbReference type="GO" id="GO:0000455">
    <property type="term" value="P:enzyme-directed rRNA pseudouridine synthesis"/>
    <property type="evidence" value="ECO:0007669"/>
    <property type="project" value="TreeGrafter"/>
</dbReference>
<dbReference type="CDD" id="cd02869">
    <property type="entry name" value="PseudoU_synth_RluA_like"/>
    <property type="match status" value="1"/>
</dbReference>
<evidence type="ECO:0000259" key="16">
    <source>
        <dbReference type="Pfam" id="PF00849"/>
    </source>
</evidence>
<evidence type="ECO:0000256" key="15">
    <source>
        <dbReference type="ARBA" id="ARBA00043143"/>
    </source>
</evidence>
<keyword evidence="18" id="KW-1185">Reference proteome</keyword>
<dbReference type="InterPro" id="IPR050188">
    <property type="entry name" value="RluA_PseudoU_synthase"/>
</dbReference>
<dbReference type="InterPro" id="IPR006224">
    <property type="entry name" value="PsdUridine_synth_RluA-like_CS"/>
</dbReference>
<evidence type="ECO:0000256" key="3">
    <source>
        <dbReference type="ARBA" id="ARBA00022694"/>
    </source>
</evidence>
<evidence type="ECO:0000256" key="12">
    <source>
        <dbReference type="ARBA" id="ARBA00042372"/>
    </source>
</evidence>
<evidence type="ECO:0000256" key="13">
    <source>
        <dbReference type="ARBA" id="ARBA00042844"/>
    </source>
</evidence>
<accession>A0A916W748</accession>
<dbReference type="GO" id="GO:0003723">
    <property type="term" value="F:RNA binding"/>
    <property type="evidence" value="ECO:0007669"/>
    <property type="project" value="InterPro"/>
</dbReference>
<protein>
    <recommendedName>
        <fullName evidence="10">Dual-specificity RNA pseudouridine synthase RluA</fullName>
        <ecNumber evidence="8">5.4.99.28</ecNumber>
        <ecNumber evidence="9">5.4.99.29</ecNumber>
    </recommendedName>
    <alternativeName>
        <fullName evidence="11">23S rRNA pseudouridine(746) synthase</fullName>
    </alternativeName>
    <alternativeName>
        <fullName evidence="14">Ribosomal large subunit pseudouridine synthase A</fullName>
    </alternativeName>
    <alternativeName>
        <fullName evidence="13">rRNA pseudouridylate synthase A</fullName>
    </alternativeName>
    <alternativeName>
        <fullName evidence="15">rRNA-uridine isomerase A</fullName>
    </alternativeName>
    <alternativeName>
        <fullName evidence="12">tRNA pseudouridine(32) synthase</fullName>
    </alternativeName>
</protein>
<evidence type="ECO:0000256" key="1">
    <source>
        <dbReference type="ARBA" id="ARBA00010876"/>
    </source>
</evidence>
<evidence type="ECO:0000256" key="2">
    <source>
        <dbReference type="ARBA" id="ARBA00022552"/>
    </source>
</evidence>
<comment type="caution">
    <text evidence="17">The sequence shown here is derived from an EMBL/GenBank/DDBJ whole genome shotgun (WGS) entry which is preliminary data.</text>
</comment>
<gene>
    <name evidence="17" type="primary">rluA</name>
    <name evidence="17" type="ORF">GCM10011385_28710</name>
</gene>
<evidence type="ECO:0000256" key="14">
    <source>
        <dbReference type="ARBA" id="ARBA00042883"/>
    </source>
</evidence>
<evidence type="ECO:0000256" key="10">
    <source>
        <dbReference type="ARBA" id="ARBA00039988"/>
    </source>
</evidence>